<evidence type="ECO:0000256" key="6">
    <source>
        <dbReference type="ARBA" id="ARBA00038503"/>
    </source>
</evidence>
<evidence type="ECO:0000256" key="1">
    <source>
        <dbReference type="ARBA" id="ARBA00004604"/>
    </source>
</evidence>
<keyword evidence="8" id="KW-1185">Reference proteome</keyword>
<dbReference type="InterPro" id="IPR006984">
    <property type="entry name" value="Fcf1/UTP23"/>
</dbReference>
<dbReference type="WBParaSite" id="jg596">
    <property type="protein sequence ID" value="jg596"/>
    <property type="gene ID" value="jg596"/>
</dbReference>
<evidence type="ECO:0000256" key="2">
    <source>
        <dbReference type="ARBA" id="ARBA00022517"/>
    </source>
</evidence>
<organism evidence="8 9">
    <name type="scientific">Ditylenchus dipsaci</name>
    <dbReference type="NCBI Taxonomy" id="166011"/>
    <lineage>
        <taxon>Eukaryota</taxon>
        <taxon>Metazoa</taxon>
        <taxon>Ecdysozoa</taxon>
        <taxon>Nematoda</taxon>
        <taxon>Chromadorea</taxon>
        <taxon>Rhabditida</taxon>
        <taxon>Tylenchina</taxon>
        <taxon>Tylenchomorpha</taxon>
        <taxon>Sphaerularioidea</taxon>
        <taxon>Anguinidae</taxon>
        <taxon>Anguininae</taxon>
        <taxon>Ditylenchus</taxon>
    </lineage>
</organism>
<comment type="subcellular location">
    <subcellularLocation>
        <location evidence="1">Nucleus</location>
        <location evidence="1">Nucleolus</location>
    </subcellularLocation>
</comment>
<comment type="similarity">
    <text evidence="6">Belongs to the UTP23/FCF1 family. UTP23 subfamily.</text>
</comment>
<sequence length="253" mass="29285">MKRASRILTFFRYNYGFQAPHTVLLDGTFCQAALQNKINLREQMPKYLAEEVHMVVTNCVLQELEKLGSTVYGALAICRQFTVAKCPHKPARTASECIKHLARRSKTKDHAKYFIGSQDDNLLLNLRDLGGIPLMSIKFNTILLEKPSNESLNGVQKSKDELEKVKELKEEVLGSELLKKRKRKGPKDPILCRARKPRWTRKLNSCQVRFRERLARRRMKLRLLKKRRTLAQLRGSGQGKGVKKPMNLKRVFR</sequence>
<evidence type="ECO:0000313" key="8">
    <source>
        <dbReference type="Proteomes" id="UP000887574"/>
    </source>
</evidence>
<name>A0A915EH12_9BILA</name>
<comment type="function">
    <text evidence="5">Involved in rRNA-processing and ribosome biogenesis.</text>
</comment>
<proteinExistence type="inferred from homology"/>
<dbReference type="AlphaFoldDB" id="A0A915EH12"/>
<dbReference type="GO" id="GO:0006364">
    <property type="term" value="P:rRNA processing"/>
    <property type="evidence" value="ECO:0007669"/>
    <property type="project" value="UniProtKB-KW"/>
</dbReference>
<dbReference type="SUPFAM" id="SSF88723">
    <property type="entry name" value="PIN domain-like"/>
    <property type="match status" value="1"/>
</dbReference>
<evidence type="ECO:0000256" key="5">
    <source>
        <dbReference type="ARBA" id="ARBA00037300"/>
    </source>
</evidence>
<keyword evidence="4" id="KW-0539">Nucleus</keyword>
<accession>A0A915EH12</accession>
<evidence type="ECO:0000256" key="3">
    <source>
        <dbReference type="ARBA" id="ARBA00022552"/>
    </source>
</evidence>
<dbReference type="PANTHER" id="PTHR12416">
    <property type="entry name" value="RRNA-PROCESSING PROTEIN UTP23 HOMOLOG"/>
    <property type="match status" value="1"/>
</dbReference>
<evidence type="ECO:0000256" key="4">
    <source>
        <dbReference type="ARBA" id="ARBA00023242"/>
    </source>
</evidence>
<dbReference type="Pfam" id="PF04900">
    <property type="entry name" value="Fcf1"/>
    <property type="match status" value="1"/>
</dbReference>
<dbReference type="InterPro" id="IPR029060">
    <property type="entry name" value="PIN-like_dom_sf"/>
</dbReference>
<dbReference type="Proteomes" id="UP000887574">
    <property type="component" value="Unplaced"/>
</dbReference>
<evidence type="ECO:0000313" key="9">
    <source>
        <dbReference type="WBParaSite" id="jg596"/>
    </source>
</evidence>
<dbReference type="FunFam" id="3.40.50.1010:FF:000006">
    <property type="entry name" value="rRNA-processing protein UTP23 homolog"/>
    <property type="match status" value="1"/>
</dbReference>
<keyword evidence="3" id="KW-0698">rRNA processing</keyword>
<reference evidence="9" key="1">
    <citation type="submission" date="2022-11" db="UniProtKB">
        <authorList>
            <consortium name="WormBaseParasite"/>
        </authorList>
    </citation>
    <scope>IDENTIFICATION</scope>
</reference>
<protein>
    <recommendedName>
        <fullName evidence="7">rRNA-processing protein UTP23 homolog</fullName>
    </recommendedName>
</protein>
<dbReference type="Gene3D" id="3.40.50.1010">
    <property type="entry name" value="5'-nuclease"/>
    <property type="match status" value="1"/>
</dbReference>
<keyword evidence="2" id="KW-0690">Ribosome biogenesis</keyword>
<dbReference type="GO" id="GO:0032040">
    <property type="term" value="C:small-subunit processome"/>
    <property type="evidence" value="ECO:0007669"/>
    <property type="project" value="InterPro"/>
</dbReference>
<evidence type="ECO:0000256" key="7">
    <source>
        <dbReference type="ARBA" id="ARBA00071400"/>
    </source>
</evidence>